<evidence type="ECO:0000313" key="3">
    <source>
        <dbReference type="Proteomes" id="UP001389717"/>
    </source>
</evidence>
<gene>
    <name evidence="2" type="ORF">AAEO50_12325</name>
</gene>
<dbReference type="Proteomes" id="UP001389717">
    <property type="component" value="Unassembled WGS sequence"/>
</dbReference>
<keyword evidence="1" id="KW-1133">Transmembrane helix</keyword>
<feature type="transmembrane region" description="Helical" evidence="1">
    <location>
        <begin position="41"/>
        <end position="60"/>
    </location>
</feature>
<keyword evidence="1" id="KW-0472">Membrane</keyword>
<proteinExistence type="predicted"/>
<reference evidence="2 3" key="1">
    <citation type="submission" date="2024-04" db="EMBL/GenBank/DDBJ databases">
        <title>Bacillus oryzaecorticis sp. nov., a moderately halophilic bacterium isolated from rice husks.</title>
        <authorList>
            <person name="Zhu H.-S."/>
        </authorList>
    </citation>
    <scope>NUCLEOTIDE SEQUENCE [LARGE SCALE GENOMIC DNA]</scope>
    <source>
        <strain evidence="2 3">ZC255</strain>
    </source>
</reference>
<sequence length="70" mass="7760">MKFGVTGMRDIGVNLLGAAIFSFVLTGYATSGSKSEDTSDIVLGLFFAVGFFVFFSWLFIKFNFFGVFFE</sequence>
<evidence type="ECO:0000313" key="2">
    <source>
        <dbReference type="EMBL" id="MEL3973063.1"/>
    </source>
</evidence>
<organism evidence="2 3">
    <name type="scientific">Rossellomorea oryzaecorticis</name>
    <dbReference type="NCBI Taxonomy" id="1396505"/>
    <lineage>
        <taxon>Bacteria</taxon>
        <taxon>Bacillati</taxon>
        <taxon>Bacillota</taxon>
        <taxon>Bacilli</taxon>
        <taxon>Bacillales</taxon>
        <taxon>Bacillaceae</taxon>
        <taxon>Rossellomorea</taxon>
    </lineage>
</organism>
<protein>
    <submittedName>
        <fullName evidence="2">Uncharacterized protein</fullName>
    </submittedName>
</protein>
<accession>A0ABU9KAL0</accession>
<dbReference type="RefSeq" id="WP_341984005.1">
    <property type="nucleotide sequence ID" value="NZ_JBBYAF010000022.1"/>
</dbReference>
<feature type="transmembrane region" description="Helical" evidence="1">
    <location>
        <begin position="12"/>
        <end position="29"/>
    </location>
</feature>
<comment type="caution">
    <text evidence="2">The sequence shown here is derived from an EMBL/GenBank/DDBJ whole genome shotgun (WGS) entry which is preliminary data.</text>
</comment>
<dbReference type="EMBL" id="JBBYAF010000022">
    <property type="protein sequence ID" value="MEL3973063.1"/>
    <property type="molecule type" value="Genomic_DNA"/>
</dbReference>
<evidence type="ECO:0000256" key="1">
    <source>
        <dbReference type="SAM" id="Phobius"/>
    </source>
</evidence>
<keyword evidence="1" id="KW-0812">Transmembrane</keyword>
<keyword evidence="3" id="KW-1185">Reference proteome</keyword>
<name>A0ABU9KAL0_9BACI</name>